<evidence type="ECO:0000313" key="3">
    <source>
        <dbReference type="EnsemblPlants" id="OB09G25310.1"/>
    </source>
</evidence>
<name>J3MZV2_ORYBR</name>
<reference evidence="3" key="1">
    <citation type="journal article" date="2013" name="Nat. Commun.">
        <title>Whole-genome sequencing of Oryza brachyantha reveals mechanisms underlying Oryza genome evolution.</title>
        <authorList>
            <person name="Chen J."/>
            <person name="Huang Q."/>
            <person name="Gao D."/>
            <person name="Wang J."/>
            <person name="Lang Y."/>
            <person name="Liu T."/>
            <person name="Li B."/>
            <person name="Bai Z."/>
            <person name="Luis Goicoechea J."/>
            <person name="Liang C."/>
            <person name="Chen C."/>
            <person name="Zhang W."/>
            <person name="Sun S."/>
            <person name="Liao Y."/>
            <person name="Zhang X."/>
            <person name="Yang L."/>
            <person name="Song C."/>
            <person name="Wang M."/>
            <person name="Shi J."/>
            <person name="Liu G."/>
            <person name="Liu J."/>
            <person name="Zhou H."/>
            <person name="Zhou W."/>
            <person name="Yu Q."/>
            <person name="An N."/>
            <person name="Chen Y."/>
            <person name="Cai Q."/>
            <person name="Wang B."/>
            <person name="Liu B."/>
            <person name="Min J."/>
            <person name="Huang Y."/>
            <person name="Wu H."/>
            <person name="Li Z."/>
            <person name="Zhang Y."/>
            <person name="Yin Y."/>
            <person name="Song W."/>
            <person name="Jiang J."/>
            <person name="Jackson S.A."/>
            <person name="Wing R.A."/>
            <person name="Wang J."/>
            <person name="Chen M."/>
        </authorList>
    </citation>
    <scope>NUCLEOTIDE SEQUENCE [LARGE SCALE GENOMIC DNA]</scope>
    <source>
        <strain evidence="3">cv. IRGC 101232</strain>
    </source>
</reference>
<reference evidence="3" key="2">
    <citation type="submission" date="2013-04" db="UniProtKB">
        <authorList>
            <consortium name="EnsemblPlants"/>
        </authorList>
    </citation>
    <scope>IDENTIFICATION</scope>
</reference>
<feature type="transmembrane region" description="Helical" evidence="2">
    <location>
        <begin position="164"/>
        <end position="184"/>
    </location>
</feature>
<dbReference type="Proteomes" id="UP000006038">
    <property type="component" value="Chromosome 9"/>
</dbReference>
<keyword evidence="2" id="KW-1133">Transmembrane helix</keyword>
<evidence type="ECO:0000313" key="4">
    <source>
        <dbReference type="Proteomes" id="UP000006038"/>
    </source>
</evidence>
<protein>
    <submittedName>
        <fullName evidence="3">Uncharacterized protein</fullName>
    </submittedName>
</protein>
<dbReference type="HOGENOM" id="CLU_1172239_0_0_1"/>
<evidence type="ECO:0000256" key="1">
    <source>
        <dbReference type="SAM" id="MobiDB-lite"/>
    </source>
</evidence>
<sequence>MEENVSAWLNNSMYTINDNDKKTGKYWGDVAKEYKKTTEQNRWGSSKQAKELWHKIESSCNSKPMDAAAWQGRYGRMSCSAVPVLVLRQVRVRIDSDEPESLQSRGLFHAPTLSGCRLPKSSLSHCESGMMATTATTTSNADQQDHRRSSRTRVDPIPTTFERWLFFFLTAMLAGLSVYWVFVATTNPKDRALTGCVAMLVSCVTLGLICYGICGPVFRSNNSTGVHEEAPQQIDMC</sequence>
<dbReference type="EnsemblPlants" id="OB09G25310.1">
    <property type="protein sequence ID" value="OB09G25310.1"/>
    <property type="gene ID" value="OB09G25310"/>
</dbReference>
<dbReference type="Gramene" id="OB09G25310.1">
    <property type="protein sequence ID" value="OB09G25310.1"/>
    <property type="gene ID" value="OB09G25310"/>
</dbReference>
<keyword evidence="2" id="KW-0472">Membrane</keyword>
<accession>J3MZV2</accession>
<organism evidence="3">
    <name type="scientific">Oryza brachyantha</name>
    <name type="common">malo sina</name>
    <dbReference type="NCBI Taxonomy" id="4533"/>
    <lineage>
        <taxon>Eukaryota</taxon>
        <taxon>Viridiplantae</taxon>
        <taxon>Streptophyta</taxon>
        <taxon>Embryophyta</taxon>
        <taxon>Tracheophyta</taxon>
        <taxon>Spermatophyta</taxon>
        <taxon>Magnoliopsida</taxon>
        <taxon>Liliopsida</taxon>
        <taxon>Poales</taxon>
        <taxon>Poaceae</taxon>
        <taxon>BOP clade</taxon>
        <taxon>Oryzoideae</taxon>
        <taxon>Oryzeae</taxon>
        <taxon>Oryzinae</taxon>
        <taxon>Oryza</taxon>
    </lineage>
</organism>
<feature type="transmembrane region" description="Helical" evidence="2">
    <location>
        <begin position="196"/>
        <end position="218"/>
    </location>
</feature>
<dbReference type="PANTHER" id="PTHR45224">
    <property type="entry name" value="OS01G0527900 PROTEIN-RELATED"/>
    <property type="match status" value="1"/>
</dbReference>
<dbReference type="AlphaFoldDB" id="J3MZV2"/>
<feature type="region of interest" description="Disordered" evidence="1">
    <location>
        <begin position="134"/>
        <end position="153"/>
    </location>
</feature>
<evidence type="ECO:0000256" key="2">
    <source>
        <dbReference type="SAM" id="Phobius"/>
    </source>
</evidence>
<proteinExistence type="predicted"/>
<keyword evidence="4" id="KW-1185">Reference proteome</keyword>
<keyword evidence="2" id="KW-0812">Transmembrane</keyword>